<name>A0A0F9TA46_9ZZZZ</name>
<comment type="caution">
    <text evidence="2">The sequence shown here is derived from an EMBL/GenBank/DDBJ whole genome shotgun (WGS) entry which is preliminary data.</text>
</comment>
<evidence type="ECO:0000256" key="1">
    <source>
        <dbReference type="SAM" id="MobiDB-lite"/>
    </source>
</evidence>
<feature type="region of interest" description="Disordered" evidence="1">
    <location>
        <begin position="278"/>
        <end position="314"/>
    </location>
</feature>
<accession>A0A0F9TA46</accession>
<dbReference type="EMBL" id="LAZR01001836">
    <property type="protein sequence ID" value="KKN38363.1"/>
    <property type="molecule type" value="Genomic_DNA"/>
</dbReference>
<feature type="compositionally biased region" description="Basic and acidic residues" evidence="1">
    <location>
        <begin position="305"/>
        <end position="314"/>
    </location>
</feature>
<feature type="compositionally biased region" description="Low complexity" evidence="1">
    <location>
        <begin position="283"/>
        <end position="303"/>
    </location>
</feature>
<proteinExistence type="predicted"/>
<reference evidence="2" key="1">
    <citation type="journal article" date="2015" name="Nature">
        <title>Complex archaea that bridge the gap between prokaryotes and eukaryotes.</title>
        <authorList>
            <person name="Spang A."/>
            <person name="Saw J.H."/>
            <person name="Jorgensen S.L."/>
            <person name="Zaremba-Niedzwiedzka K."/>
            <person name="Martijn J."/>
            <person name="Lind A.E."/>
            <person name="van Eijk R."/>
            <person name="Schleper C."/>
            <person name="Guy L."/>
            <person name="Ettema T.J."/>
        </authorList>
    </citation>
    <scope>NUCLEOTIDE SEQUENCE</scope>
</reference>
<protein>
    <submittedName>
        <fullName evidence="2">Uncharacterized protein</fullName>
    </submittedName>
</protein>
<organism evidence="2">
    <name type="scientific">marine sediment metagenome</name>
    <dbReference type="NCBI Taxonomy" id="412755"/>
    <lineage>
        <taxon>unclassified sequences</taxon>
        <taxon>metagenomes</taxon>
        <taxon>ecological metagenomes</taxon>
    </lineage>
</organism>
<gene>
    <name evidence="2" type="ORF">LCGC14_0754380</name>
</gene>
<evidence type="ECO:0000313" key="2">
    <source>
        <dbReference type="EMBL" id="KKN38363.1"/>
    </source>
</evidence>
<sequence>MSGNELLTPGPDVATELSAPAPGSALQIPPGGTMQQVRGSYSTAVQVQQPRNINGVQTAVLAEARMAGETFYYGWGAGKNLIEGGSIGLAMAMARCWGNCAIETLPVQDTADAWIFTTAFVDLESGCTVSRQFRQSKRSVVYGKHDEERKDDMRFAIGQSKAARNVILSALPKWLKDQAIAHAKRGVREKIEKYINTNGLPGAIEVLMKALKKEGISEDQVLAKFEIASISGMGVDQLVVLRGDLMAIQEGQESVGNLFPDLEGEALSTELQAKLAKKRKAAAAEAPSAESQQQPTTEPEQSAAKGDDYDSQDEKEFRSNYYEAILGATTTKQVEGYRQRAEKAQKDEEISSDTLKAVMGYCADRIEAIKKKSGK</sequence>
<feature type="region of interest" description="Disordered" evidence="1">
    <location>
        <begin position="1"/>
        <end position="25"/>
    </location>
</feature>
<dbReference type="AlphaFoldDB" id="A0A0F9TA46"/>